<comment type="caution">
    <text evidence="1">The sequence shown here is derived from an EMBL/GenBank/DDBJ whole genome shotgun (WGS) entry which is preliminary data.</text>
</comment>
<keyword evidence="2" id="KW-1185">Reference proteome</keyword>
<dbReference type="Proteomes" id="UP001408594">
    <property type="component" value="Unassembled WGS sequence"/>
</dbReference>
<gene>
    <name evidence="1" type="ORF">Maes01_02307</name>
</gene>
<reference evidence="1 2" key="1">
    <citation type="submission" date="2024-02" db="EMBL/GenBank/DDBJ databases">
        <title>Microbulbifer aestuariivivens NBRC 112533.</title>
        <authorList>
            <person name="Ichikawa N."/>
            <person name="Katano-Makiyama Y."/>
            <person name="Hidaka K."/>
        </authorList>
    </citation>
    <scope>NUCLEOTIDE SEQUENCE [LARGE SCALE GENOMIC DNA]</scope>
    <source>
        <strain evidence="1 2">NBRC 112533</strain>
    </source>
</reference>
<protein>
    <submittedName>
        <fullName evidence="1">Uncharacterized protein</fullName>
    </submittedName>
</protein>
<evidence type="ECO:0000313" key="2">
    <source>
        <dbReference type="Proteomes" id="UP001408594"/>
    </source>
</evidence>
<dbReference type="EMBL" id="BAABRT010000019">
    <property type="protein sequence ID" value="GAA5525735.1"/>
    <property type="molecule type" value="Genomic_DNA"/>
</dbReference>
<sequence length="107" mass="12415">MFKQLGEAGFCDQIDEFCFILRVDGEISQWEFEGCENIDVDLKERYVSIDIGVPKEMWQSQDEDAIRAYLVGCMQDGLQMMVRALEEKNIQVNTQIFTELSSLLSEY</sequence>
<evidence type="ECO:0000313" key="1">
    <source>
        <dbReference type="EMBL" id="GAA5525735.1"/>
    </source>
</evidence>
<proteinExistence type="predicted"/>
<name>A0ABP9WRL8_9GAMM</name>
<organism evidence="1 2">
    <name type="scientific">Microbulbifer aestuariivivens</name>
    <dbReference type="NCBI Taxonomy" id="1908308"/>
    <lineage>
        <taxon>Bacteria</taxon>
        <taxon>Pseudomonadati</taxon>
        <taxon>Pseudomonadota</taxon>
        <taxon>Gammaproteobacteria</taxon>
        <taxon>Cellvibrionales</taxon>
        <taxon>Microbulbiferaceae</taxon>
        <taxon>Microbulbifer</taxon>
    </lineage>
</organism>
<accession>A0ABP9WRL8</accession>